<dbReference type="PANTHER" id="PTHR11439">
    <property type="entry name" value="GAG-POL-RELATED RETROTRANSPOSON"/>
    <property type="match status" value="1"/>
</dbReference>
<dbReference type="EMBL" id="JBBCAQ010000002">
    <property type="protein sequence ID" value="KAK7605170.1"/>
    <property type="molecule type" value="Genomic_DNA"/>
</dbReference>
<dbReference type="SUPFAM" id="SSF56672">
    <property type="entry name" value="DNA/RNA polymerases"/>
    <property type="match status" value="1"/>
</dbReference>
<evidence type="ECO:0000313" key="3">
    <source>
        <dbReference type="Proteomes" id="UP001367676"/>
    </source>
</evidence>
<evidence type="ECO:0000313" key="2">
    <source>
        <dbReference type="EMBL" id="KAK7605170.1"/>
    </source>
</evidence>
<accession>A0AAN9TY20</accession>
<protein>
    <recommendedName>
        <fullName evidence="1">Reverse transcriptase Ty1/copia-type domain-containing protein</fullName>
    </recommendedName>
</protein>
<dbReference type="AlphaFoldDB" id="A0AAN9TY20"/>
<evidence type="ECO:0000259" key="1">
    <source>
        <dbReference type="Pfam" id="PF07727"/>
    </source>
</evidence>
<organism evidence="2 3">
    <name type="scientific">Parthenolecanium corni</name>
    <dbReference type="NCBI Taxonomy" id="536013"/>
    <lineage>
        <taxon>Eukaryota</taxon>
        <taxon>Metazoa</taxon>
        <taxon>Ecdysozoa</taxon>
        <taxon>Arthropoda</taxon>
        <taxon>Hexapoda</taxon>
        <taxon>Insecta</taxon>
        <taxon>Pterygota</taxon>
        <taxon>Neoptera</taxon>
        <taxon>Paraneoptera</taxon>
        <taxon>Hemiptera</taxon>
        <taxon>Sternorrhyncha</taxon>
        <taxon>Coccoidea</taxon>
        <taxon>Coccidae</taxon>
        <taxon>Parthenolecanium</taxon>
    </lineage>
</organism>
<keyword evidence="3" id="KW-1185">Reference proteome</keyword>
<dbReference type="InterPro" id="IPR013103">
    <property type="entry name" value="RVT_2"/>
</dbReference>
<name>A0AAN9TY20_9HEMI</name>
<sequence length="302" mass="34633">MDVKTAFLNGTLERDIYMEIPDGVEIDLPNRKSKVSKLLKAIYGLRISPKCWNRKFTGVAESVGLRADDKDLCLFTWREESRFITLLLYVDDMLLTGNDNWKIDDIIKQLGQVFKITILGEPKEFLGVEIIRDREKKEMFLHQKAYAGKILSRFGMSDSKTTDTPMVTRQVRNWKIKDLIEKSKESVSEQVLSKQVDKPKMFPYREALGSLLYLTGATRPDIWYAVNMISRNQENPTADDWAEVKRILRYLKGTLDKGLLFKGATEELIAYSDASFRTTLQQADPQRDLLFACSAIQSIGVV</sequence>
<proteinExistence type="predicted"/>
<reference evidence="2 3" key="1">
    <citation type="submission" date="2024-03" db="EMBL/GenBank/DDBJ databases">
        <title>Adaptation during the transition from Ophiocordyceps entomopathogen to insect associate is accompanied by gene loss and intensified selection.</title>
        <authorList>
            <person name="Ward C.M."/>
            <person name="Onetto C.A."/>
            <person name="Borneman A.R."/>
        </authorList>
    </citation>
    <scope>NUCLEOTIDE SEQUENCE [LARGE SCALE GENOMIC DNA]</scope>
    <source>
        <strain evidence="2">AWRI1</strain>
        <tissue evidence="2">Single Adult Female</tissue>
    </source>
</reference>
<comment type="caution">
    <text evidence="2">The sequence shown here is derived from an EMBL/GenBank/DDBJ whole genome shotgun (WGS) entry which is preliminary data.</text>
</comment>
<dbReference type="Pfam" id="PF07727">
    <property type="entry name" value="RVT_2"/>
    <property type="match status" value="1"/>
</dbReference>
<dbReference type="Proteomes" id="UP001367676">
    <property type="component" value="Unassembled WGS sequence"/>
</dbReference>
<dbReference type="GO" id="GO:0071897">
    <property type="term" value="P:DNA biosynthetic process"/>
    <property type="evidence" value="ECO:0007669"/>
    <property type="project" value="UniProtKB-ARBA"/>
</dbReference>
<dbReference type="InterPro" id="IPR043502">
    <property type="entry name" value="DNA/RNA_pol_sf"/>
</dbReference>
<dbReference type="PANTHER" id="PTHR11439:SF467">
    <property type="entry name" value="INTEGRASE CATALYTIC DOMAIN-CONTAINING PROTEIN"/>
    <property type="match status" value="1"/>
</dbReference>
<gene>
    <name evidence="2" type="ORF">V9T40_007028</name>
</gene>
<feature type="domain" description="Reverse transcriptase Ty1/copia-type" evidence="1">
    <location>
        <begin position="1"/>
        <end position="167"/>
    </location>
</feature>